<protein>
    <submittedName>
        <fullName evidence="1">Uncharacterized protein</fullName>
    </submittedName>
</protein>
<dbReference type="EMBL" id="DUZY01000008">
    <property type="protein sequence ID" value="DAD49097.1"/>
    <property type="molecule type" value="Genomic_DNA"/>
</dbReference>
<evidence type="ECO:0000313" key="2">
    <source>
        <dbReference type="Proteomes" id="UP000607653"/>
    </source>
</evidence>
<proteinExistence type="predicted"/>
<keyword evidence="2" id="KW-1185">Reference proteome</keyword>
<dbReference type="Proteomes" id="UP000607653">
    <property type="component" value="Unassembled WGS sequence"/>
</dbReference>
<sequence>MKDRIVYMLILSLNVLREIETCNYFNFLKVCLELIRDHGQKMILLVDVIFTKIASNSFK</sequence>
<reference evidence="1 2" key="1">
    <citation type="journal article" date="2020" name="Mol. Biol. Evol.">
        <title>Distinct Expression and Methylation Patterns for Genes with Different Fates following a Single Whole-Genome Duplication in Flowering Plants.</title>
        <authorList>
            <person name="Shi T."/>
            <person name="Rahmani R.S."/>
            <person name="Gugger P.F."/>
            <person name="Wang M."/>
            <person name="Li H."/>
            <person name="Zhang Y."/>
            <person name="Li Z."/>
            <person name="Wang Q."/>
            <person name="Van de Peer Y."/>
            <person name="Marchal K."/>
            <person name="Chen J."/>
        </authorList>
    </citation>
    <scope>NUCLEOTIDE SEQUENCE [LARGE SCALE GENOMIC DNA]</scope>
    <source>
        <tissue evidence="1">Leaf</tissue>
    </source>
</reference>
<organism evidence="1 2">
    <name type="scientific">Nelumbo nucifera</name>
    <name type="common">Sacred lotus</name>
    <dbReference type="NCBI Taxonomy" id="4432"/>
    <lineage>
        <taxon>Eukaryota</taxon>
        <taxon>Viridiplantae</taxon>
        <taxon>Streptophyta</taxon>
        <taxon>Embryophyta</taxon>
        <taxon>Tracheophyta</taxon>
        <taxon>Spermatophyta</taxon>
        <taxon>Magnoliopsida</taxon>
        <taxon>Proteales</taxon>
        <taxon>Nelumbonaceae</taxon>
        <taxon>Nelumbo</taxon>
    </lineage>
</organism>
<comment type="caution">
    <text evidence="1">The sequence shown here is derived from an EMBL/GenBank/DDBJ whole genome shotgun (WGS) entry which is preliminary data.</text>
</comment>
<accession>A0A822ZW37</accession>
<gene>
    <name evidence="1" type="ORF">HUJ06_019034</name>
</gene>
<evidence type="ECO:0000313" key="1">
    <source>
        <dbReference type="EMBL" id="DAD49097.1"/>
    </source>
</evidence>
<dbReference type="AlphaFoldDB" id="A0A822ZW37"/>
<name>A0A822ZW37_NELNU</name>